<evidence type="ECO:0000256" key="5">
    <source>
        <dbReference type="ARBA" id="ARBA00022692"/>
    </source>
</evidence>
<keyword evidence="6 10" id="KW-0798">TonB box</keyword>
<dbReference type="GO" id="GO:0009279">
    <property type="term" value="C:cell outer membrane"/>
    <property type="evidence" value="ECO:0007669"/>
    <property type="project" value="UniProtKB-SubCell"/>
</dbReference>
<dbReference type="GO" id="GO:0015344">
    <property type="term" value="F:siderophore uptake transmembrane transporter activity"/>
    <property type="evidence" value="ECO:0007669"/>
    <property type="project" value="TreeGrafter"/>
</dbReference>
<organism evidence="15 16">
    <name type="scientific">Paracoccus alkanivorans</name>
    <dbReference type="NCBI Taxonomy" id="2116655"/>
    <lineage>
        <taxon>Bacteria</taxon>
        <taxon>Pseudomonadati</taxon>
        <taxon>Pseudomonadota</taxon>
        <taxon>Alphaproteobacteria</taxon>
        <taxon>Rhodobacterales</taxon>
        <taxon>Paracoccaceae</taxon>
        <taxon>Paracoccus</taxon>
    </lineage>
</organism>
<dbReference type="CDD" id="cd01347">
    <property type="entry name" value="ligand_gated_channel"/>
    <property type="match status" value="1"/>
</dbReference>
<dbReference type="SUPFAM" id="SSF56935">
    <property type="entry name" value="Porins"/>
    <property type="match status" value="1"/>
</dbReference>
<dbReference type="EMBL" id="QOKZ01000001">
    <property type="protein sequence ID" value="RMC37395.1"/>
    <property type="molecule type" value="Genomic_DNA"/>
</dbReference>
<dbReference type="InterPro" id="IPR039426">
    <property type="entry name" value="TonB-dep_rcpt-like"/>
</dbReference>
<evidence type="ECO:0000313" key="16">
    <source>
        <dbReference type="Proteomes" id="UP000273516"/>
    </source>
</evidence>
<feature type="compositionally biased region" description="Basic and acidic residues" evidence="11">
    <location>
        <begin position="413"/>
        <end position="431"/>
    </location>
</feature>
<comment type="subcellular location">
    <subcellularLocation>
        <location evidence="1 9">Cell outer membrane</location>
        <topology evidence="1 9">Multi-pass membrane protein</topology>
    </subcellularLocation>
</comment>
<evidence type="ECO:0000256" key="12">
    <source>
        <dbReference type="SAM" id="SignalP"/>
    </source>
</evidence>
<dbReference type="InterPro" id="IPR036942">
    <property type="entry name" value="Beta-barrel_TonB_sf"/>
</dbReference>
<keyword evidence="15" id="KW-0675">Receptor</keyword>
<feature type="region of interest" description="Disordered" evidence="11">
    <location>
        <begin position="469"/>
        <end position="488"/>
    </location>
</feature>
<evidence type="ECO:0000256" key="10">
    <source>
        <dbReference type="RuleBase" id="RU003357"/>
    </source>
</evidence>
<evidence type="ECO:0000313" key="15">
    <source>
        <dbReference type="EMBL" id="RMC37395.1"/>
    </source>
</evidence>
<keyword evidence="8 9" id="KW-0998">Cell outer membrane</keyword>
<dbReference type="RefSeq" id="WP_122110483.1">
    <property type="nucleotide sequence ID" value="NZ_QOKZ01000001.1"/>
</dbReference>
<dbReference type="OrthoDB" id="9796221at2"/>
<evidence type="ECO:0000256" key="2">
    <source>
        <dbReference type="ARBA" id="ARBA00009810"/>
    </source>
</evidence>
<evidence type="ECO:0000256" key="7">
    <source>
        <dbReference type="ARBA" id="ARBA00023136"/>
    </source>
</evidence>
<dbReference type="PANTHER" id="PTHR30069:SF41">
    <property type="entry name" value="HEME_HEMOPEXIN UTILIZATION PROTEIN C"/>
    <property type="match status" value="1"/>
</dbReference>
<dbReference type="InterPro" id="IPR037066">
    <property type="entry name" value="Plug_dom_sf"/>
</dbReference>
<dbReference type="Gene3D" id="2.170.130.10">
    <property type="entry name" value="TonB-dependent receptor, plug domain"/>
    <property type="match status" value="1"/>
</dbReference>
<keyword evidence="12" id="KW-0732">Signal</keyword>
<keyword evidence="16" id="KW-1185">Reference proteome</keyword>
<feature type="region of interest" description="Disordered" evidence="11">
    <location>
        <begin position="413"/>
        <end position="432"/>
    </location>
</feature>
<feature type="domain" description="TonB-dependent receptor-like beta-barrel" evidence="13">
    <location>
        <begin position="259"/>
        <end position="655"/>
    </location>
</feature>
<keyword evidence="3 9" id="KW-0813">Transport</keyword>
<feature type="domain" description="TonB-dependent receptor plug" evidence="14">
    <location>
        <begin position="43"/>
        <end position="154"/>
    </location>
</feature>
<evidence type="ECO:0000256" key="11">
    <source>
        <dbReference type="SAM" id="MobiDB-lite"/>
    </source>
</evidence>
<evidence type="ECO:0000256" key="6">
    <source>
        <dbReference type="ARBA" id="ARBA00023077"/>
    </source>
</evidence>
<keyword evidence="7 9" id="KW-0472">Membrane</keyword>
<dbReference type="Pfam" id="PF00593">
    <property type="entry name" value="TonB_dep_Rec_b-barrel"/>
    <property type="match status" value="1"/>
</dbReference>
<dbReference type="Proteomes" id="UP000273516">
    <property type="component" value="Unassembled WGS sequence"/>
</dbReference>
<dbReference type="InterPro" id="IPR000531">
    <property type="entry name" value="Beta-barrel_TonB"/>
</dbReference>
<keyword evidence="4 9" id="KW-1134">Transmembrane beta strand</keyword>
<dbReference type="InterPro" id="IPR011276">
    <property type="entry name" value="TonB_haem/Hb_rcpt"/>
</dbReference>
<dbReference type="InterPro" id="IPR012910">
    <property type="entry name" value="Plug_dom"/>
</dbReference>
<dbReference type="NCBIfam" id="TIGR01785">
    <property type="entry name" value="TonB-hemin"/>
    <property type="match status" value="1"/>
</dbReference>
<dbReference type="GO" id="GO:0015232">
    <property type="term" value="F:heme transmembrane transporter activity"/>
    <property type="evidence" value="ECO:0007669"/>
    <property type="project" value="InterPro"/>
</dbReference>
<evidence type="ECO:0000259" key="13">
    <source>
        <dbReference type="Pfam" id="PF00593"/>
    </source>
</evidence>
<dbReference type="GO" id="GO:0044718">
    <property type="term" value="P:siderophore transmembrane transport"/>
    <property type="evidence" value="ECO:0007669"/>
    <property type="project" value="TreeGrafter"/>
</dbReference>
<evidence type="ECO:0000256" key="8">
    <source>
        <dbReference type="ARBA" id="ARBA00023237"/>
    </source>
</evidence>
<evidence type="ECO:0000256" key="1">
    <source>
        <dbReference type="ARBA" id="ARBA00004571"/>
    </source>
</evidence>
<evidence type="ECO:0000259" key="14">
    <source>
        <dbReference type="Pfam" id="PF07715"/>
    </source>
</evidence>
<feature type="signal peptide" evidence="12">
    <location>
        <begin position="1"/>
        <end position="20"/>
    </location>
</feature>
<protein>
    <submittedName>
        <fullName evidence="15">TonB-dependent receptor</fullName>
    </submittedName>
</protein>
<dbReference type="PANTHER" id="PTHR30069">
    <property type="entry name" value="TONB-DEPENDENT OUTER MEMBRANE RECEPTOR"/>
    <property type="match status" value="1"/>
</dbReference>
<comment type="similarity">
    <text evidence="2 9 10">Belongs to the TonB-dependent receptor family.</text>
</comment>
<dbReference type="Pfam" id="PF07715">
    <property type="entry name" value="Plug"/>
    <property type="match status" value="1"/>
</dbReference>
<feature type="chain" id="PRO_5018211904" evidence="12">
    <location>
        <begin position="21"/>
        <end position="683"/>
    </location>
</feature>
<evidence type="ECO:0000256" key="4">
    <source>
        <dbReference type="ARBA" id="ARBA00022452"/>
    </source>
</evidence>
<dbReference type="AlphaFoldDB" id="A0A3M0MIX8"/>
<reference evidence="15 16" key="1">
    <citation type="submission" date="2018-07" db="EMBL/GenBank/DDBJ databases">
        <authorList>
            <person name="Zhang Y."/>
            <person name="Wang L."/>
            <person name="Ma S."/>
        </authorList>
    </citation>
    <scope>NUCLEOTIDE SEQUENCE [LARGE SCALE GENOMIC DNA]</scope>
    <source>
        <strain evidence="15 16">4-2</strain>
    </source>
</reference>
<evidence type="ECO:0000256" key="9">
    <source>
        <dbReference type="PROSITE-ProRule" id="PRU01360"/>
    </source>
</evidence>
<comment type="caution">
    <text evidence="15">The sequence shown here is derived from an EMBL/GenBank/DDBJ whole genome shotgun (WGS) entry which is preliminary data.</text>
</comment>
<sequence length="683" mass="74311">MRRPITALALLLGTTTLAMAQDDTRPITLDPIVLRAGTEKVASSVPQSVSVVEAEELNEISPGNIGDVLEQVPGVAGVGSSSFFGQGFNIRGFGSSGTAASEAGIVQLIDGEKKYFESYRQGSLFVEPDFLKRVEVLRGPSAATLYGSGALGGVIAMETIDPGDLIPEGASSGGRVKLGYASNPDTAFGSVAWGWRPAEDFEALAAFAYRKLGESEDVDGETIVRSNSDTPNLLLKARRTFGDHYVEASYQHLEARGDDQDFNQLDGPQIGLFPGFTGWGVGDILTRDQVARLEWGWNPADNRLIDATVTLSYTNTIKDVQQGDVADEPISPTLLGRRDYALWKLRAQNVMDLSGTGYSHYLTIGAETFRQDRSSTSLSTSHPEGYTKSAAVFAWSELEWGRVTVNSGLRYERQKTEPKESVTATDDRVESESVEPQVGVMYRLNDDWSVFGSLAFVNRLPTVDELYDSRGDGRGGAGAPSPDLKDEKGKNIEIGVSYRGNDIFRSGDEAAMKLTLFRNHIDDMIVRTNMPAPTPSYTNIDRAYLRGGELEANYMTGDWEFGAALSVVNGRDQDGEILDTLPNNRVVLSAAWQASDEWKIGMRSILADGREKPVSALNREGTDRAGFGVHDIYAIWTPQHGALKGMEVNMGIDNVTNREYVPATYVTGPAPGRNFKLSLSKTF</sequence>
<name>A0A3M0MIX8_9RHOB</name>
<accession>A0A3M0MIX8</accession>
<keyword evidence="5 9" id="KW-0812">Transmembrane</keyword>
<proteinExistence type="inferred from homology"/>
<dbReference type="Gene3D" id="2.40.170.20">
    <property type="entry name" value="TonB-dependent receptor, beta-barrel domain"/>
    <property type="match status" value="1"/>
</dbReference>
<gene>
    <name evidence="15" type="ORF">C9E81_01160</name>
</gene>
<dbReference type="PROSITE" id="PS52016">
    <property type="entry name" value="TONB_DEPENDENT_REC_3"/>
    <property type="match status" value="1"/>
</dbReference>
<evidence type="ECO:0000256" key="3">
    <source>
        <dbReference type="ARBA" id="ARBA00022448"/>
    </source>
</evidence>